<protein>
    <submittedName>
        <fullName evidence="2">Uncharacterized protein</fullName>
    </submittedName>
</protein>
<accession>A0AAV4MA03</accession>
<gene>
    <name evidence="2" type="ORF">CEXT_151011</name>
</gene>
<reference evidence="2 3" key="1">
    <citation type="submission" date="2021-06" db="EMBL/GenBank/DDBJ databases">
        <title>Caerostris extrusa draft genome.</title>
        <authorList>
            <person name="Kono N."/>
            <person name="Arakawa K."/>
        </authorList>
    </citation>
    <scope>NUCLEOTIDE SEQUENCE [LARGE SCALE GENOMIC DNA]</scope>
</reference>
<proteinExistence type="predicted"/>
<organism evidence="2 3">
    <name type="scientific">Caerostris extrusa</name>
    <name type="common">Bark spider</name>
    <name type="synonym">Caerostris bankana</name>
    <dbReference type="NCBI Taxonomy" id="172846"/>
    <lineage>
        <taxon>Eukaryota</taxon>
        <taxon>Metazoa</taxon>
        <taxon>Ecdysozoa</taxon>
        <taxon>Arthropoda</taxon>
        <taxon>Chelicerata</taxon>
        <taxon>Arachnida</taxon>
        <taxon>Araneae</taxon>
        <taxon>Araneomorphae</taxon>
        <taxon>Entelegynae</taxon>
        <taxon>Araneoidea</taxon>
        <taxon>Araneidae</taxon>
        <taxon>Caerostris</taxon>
    </lineage>
</organism>
<dbReference type="EMBL" id="BPLR01019552">
    <property type="protein sequence ID" value="GIX69173.1"/>
    <property type="molecule type" value="Genomic_DNA"/>
</dbReference>
<name>A0AAV4MA03_CAEEX</name>
<dbReference type="AlphaFoldDB" id="A0AAV4MA03"/>
<evidence type="ECO:0000313" key="2">
    <source>
        <dbReference type="EMBL" id="GIX69173.1"/>
    </source>
</evidence>
<keyword evidence="3" id="KW-1185">Reference proteome</keyword>
<feature type="region of interest" description="Disordered" evidence="1">
    <location>
        <begin position="21"/>
        <end position="56"/>
    </location>
</feature>
<dbReference type="Proteomes" id="UP001054945">
    <property type="component" value="Unassembled WGS sequence"/>
</dbReference>
<evidence type="ECO:0000313" key="3">
    <source>
        <dbReference type="Proteomes" id="UP001054945"/>
    </source>
</evidence>
<sequence length="121" mass="13981">MGSGVFEKKIIGRRNVIRQCREGKEKKRISDGAHRRGADHPHGDPSDSLLEKPKPKYRKDFRGCEAFPRTWKERLLRISPSRGGRRIVSFFKTDADFPTPIFAADMRITFNFWCVFSPITA</sequence>
<comment type="caution">
    <text evidence="2">The sequence shown here is derived from an EMBL/GenBank/DDBJ whole genome shotgun (WGS) entry which is preliminary data.</text>
</comment>
<evidence type="ECO:0000256" key="1">
    <source>
        <dbReference type="SAM" id="MobiDB-lite"/>
    </source>
</evidence>